<dbReference type="SUPFAM" id="SSF55083">
    <property type="entry name" value="6-hydroxymethyl-7,8-dihydropterin pyrophosphokinase, HPPK"/>
    <property type="match status" value="1"/>
</dbReference>
<dbReference type="PANTHER" id="PTHR43071:SF1">
    <property type="entry name" value="2-AMINO-4-HYDROXY-6-HYDROXYMETHYLDIHYDROPTERIDINE PYROPHOSPHOKINASE"/>
    <property type="match status" value="1"/>
</dbReference>
<dbReference type="InterPro" id="IPR000550">
    <property type="entry name" value="Hppk"/>
</dbReference>
<name>A0A323UVJ5_9RHOO</name>
<dbReference type="PROSITE" id="PS00794">
    <property type="entry name" value="HPPK"/>
    <property type="match status" value="1"/>
</dbReference>
<comment type="caution">
    <text evidence="14">The sequence shown here is derived from an EMBL/GenBank/DDBJ whole genome shotgun (WGS) entry which is preliminary data.</text>
</comment>
<sequence length="162" mass="17035">MSAAVRAYVAFGANLGEPLTAFAQARAALDALPATQVAGCSSCYRTAPVGVGDDQPDYINAVIAIDTALPPQDLLAALLAIEHAGGRTRDYHQAPRTMDLDLLLYGDACIDTPGLIVPHPRMHLRAFVLHPLLELAPELTIPGIGPAHALLPAMTDQAIARL</sequence>
<evidence type="ECO:0000256" key="10">
    <source>
        <dbReference type="ARBA" id="ARBA00029409"/>
    </source>
</evidence>
<dbReference type="Pfam" id="PF01288">
    <property type="entry name" value="HPPK"/>
    <property type="match status" value="1"/>
</dbReference>
<evidence type="ECO:0000256" key="8">
    <source>
        <dbReference type="ARBA" id="ARBA00022840"/>
    </source>
</evidence>
<evidence type="ECO:0000256" key="12">
    <source>
        <dbReference type="ARBA" id="ARBA00033413"/>
    </source>
</evidence>
<reference evidence="14 15" key="1">
    <citation type="submission" date="2018-06" db="EMBL/GenBank/DDBJ databases">
        <title>Azoarcus communis strain SWub3 genome.</title>
        <authorList>
            <person name="Zorraquino Salvo V."/>
            <person name="Toubiana D."/>
            <person name="Blumwald E."/>
        </authorList>
    </citation>
    <scope>NUCLEOTIDE SEQUENCE [LARGE SCALE GENOMIC DNA]</scope>
    <source>
        <strain evidence="14 15">SWub3</strain>
    </source>
</reference>
<dbReference type="Gene3D" id="3.30.70.560">
    <property type="entry name" value="7,8-Dihydro-6-hydroxymethylpterin-pyrophosphokinase HPPK"/>
    <property type="match status" value="1"/>
</dbReference>
<dbReference type="OrthoDB" id="9808041at2"/>
<dbReference type="GO" id="GO:0005524">
    <property type="term" value="F:ATP binding"/>
    <property type="evidence" value="ECO:0007669"/>
    <property type="project" value="UniProtKB-KW"/>
</dbReference>
<proteinExistence type="inferred from homology"/>
<dbReference type="UniPathway" id="UPA00077">
    <property type="reaction ID" value="UER00155"/>
</dbReference>
<comment type="similarity">
    <text evidence="2">Belongs to the HPPK family.</text>
</comment>
<gene>
    <name evidence="14" type="primary">folK</name>
    <name evidence="14" type="ORF">DNK49_10135</name>
</gene>
<evidence type="ECO:0000256" key="11">
    <source>
        <dbReference type="ARBA" id="ARBA00029766"/>
    </source>
</evidence>
<keyword evidence="9" id="KW-0289">Folate biosynthesis</keyword>
<evidence type="ECO:0000256" key="3">
    <source>
        <dbReference type="ARBA" id="ARBA00013253"/>
    </source>
</evidence>
<evidence type="ECO:0000256" key="1">
    <source>
        <dbReference type="ARBA" id="ARBA00005051"/>
    </source>
</evidence>
<keyword evidence="7 14" id="KW-0418">Kinase</keyword>
<dbReference type="EC" id="2.7.6.3" evidence="3"/>
<dbReference type="Proteomes" id="UP000248259">
    <property type="component" value="Unassembled WGS sequence"/>
</dbReference>
<evidence type="ECO:0000256" key="2">
    <source>
        <dbReference type="ARBA" id="ARBA00005810"/>
    </source>
</evidence>
<evidence type="ECO:0000256" key="5">
    <source>
        <dbReference type="ARBA" id="ARBA00022679"/>
    </source>
</evidence>
<dbReference type="GO" id="GO:0016301">
    <property type="term" value="F:kinase activity"/>
    <property type="evidence" value="ECO:0007669"/>
    <property type="project" value="UniProtKB-KW"/>
</dbReference>
<keyword evidence="15" id="KW-1185">Reference proteome</keyword>
<evidence type="ECO:0000259" key="13">
    <source>
        <dbReference type="PROSITE" id="PS00794"/>
    </source>
</evidence>
<evidence type="ECO:0000313" key="14">
    <source>
        <dbReference type="EMBL" id="PZA16485.1"/>
    </source>
</evidence>
<keyword evidence="8" id="KW-0067">ATP-binding</keyword>
<dbReference type="EMBL" id="QKOE01000006">
    <property type="protein sequence ID" value="PZA16485.1"/>
    <property type="molecule type" value="Genomic_DNA"/>
</dbReference>
<keyword evidence="5" id="KW-0808">Transferase</keyword>
<accession>A0A323UVJ5</accession>
<dbReference type="InterPro" id="IPR035907">
    <property type="entry name" value="Hppk_sf"/>
</dbReference>
<keyword evidence="6" id="KW-0547">Nucleotide-binding</keyword>
<protein>
    <recommendedName>
        <fullName evidence="4">2-amino-4-hydroxy-6-hydroxymethyldihydropteridine pyrophosphokinase</fullName>
        <ecNumber evidence="3">2.7.6.3</ecNumber>
    </recommendedName>
    <alternativeName>
        <fullName evidence="11">6-hydroxymethyl-7,8-dihydropterin pyrophosphokinase</fullName>
    </alternativeName>
    <alternativeName>
        <fullName evidence="12">7,8-dihydro-6-hydroxymethylpterin-pyrophosphokinase</fullName>
    </alternativeName>
</protein>
<comment type="pathway">
    <text evidence="1">Cofactor biosynthesis; tetrahydrofolate biosynthesis; 2-amino-4-hydroxy-6-hydroxymethyl-7,8-dihydropteridine diphosphate from 7,8-dihydroneopterin triphosphate: step 4/4.</text>
</comment>
<dbReference type="GO" id="GO:0046656">
    <property type="term" value="P:folic acid biosynthetic process"/>
    <property type="evidence" value="ECO:0007669"/>
    <property type="project" value="UniProtKB-KW"/>
</dbReference>
<dbReference type="GO" id="GO:0046654">
    <property type="term" value="P:tetrahydrofolate biosynthetic process"/>
    <property type="evidence" value="ECO:0007669"/>
    <property type="project" value="UniProtKB-UniPathway"/>
</dbReference>
<evidence type="ECO:0000313" key="15">
    <source>
        <dbReference type="Proteomes" id="UP000248259"/>
    </source>
</evidence>
<organism evidence="14 15">
    <name type="scientific">Parazoarcus communis SWub3 = DSM 12120</name>
    <dbReference type="NCBI Taxonomy" id="1121029"/>
    <lineage>
        <taxon>Bacteria</taxon>
        <taxon>Pseudomonadati</taxon>
        <taxon>Pseudomonadota</taxon>
        <taxon>Betaproteobacteria</taxon>
        <taxon>Rhodocyclales</taxon>
        <taxon>Zoogloeaceae</taxon>
        <taxon>Parazoarcus</taxon>
    </lineage>
</organism>
<dbReference type="PANTHER" id="PTHR43071">
    <property type="entry name" value="2-AMINO-4-HYDROXY-6-HYDROXYMETHYLDIHYDROPTERIDINE PYROPHOSPHOKINASE"/>
    <property type="match status" value="1"/>
</dbReference>
<dbReference type="NCBIfam" id="TIGR01498">
    <property type="entry name" value="folK"/>
    <property type="match status" value="1"/>
</dbReference>
<evidence type="ECO:0000256" key="4">
    <source>
        <dbReference type="ARBA" id="ARBA00016218"/>
    </source>
</evidence>
<evidence type="ECO:0000256" key="9">
    <source>
        <dbReference type="ARBA" id="ARBA00022909"/>
    </source>
</evidence>
<dbReference type="AlphaFoldDB" id="A0A323UVJ5"/>
<comment type="function">
    <text evidence="10">Catalyzes the transfer of pyrophosphate from adenosine triphosphate (ATP) to 6-hydroxymethyl-7,8-dihydropterin, an enzymatic step in folate biosynthesis pathway.</text>
</comment>
<evidence type="ECO:0000256" key="6">
    <source>
        <dbReference type="ARBA" id="ARBA00022741"/>
    </source>
</evidence>
<feature type="domain" description="7,8-dihydro-6-hydroxymethylpterin-pyrophosphokinase" evidence="13">
    <location>
        <begin position="92"/>
        <end position="103"/>
    </location>
</feature>
<dbReference type="GO" id="GO:0003848">
    <property type="term" value="F:2-amino-4-hydroxy-6-hydroxymethyldihydropteridine diphosphokinase activity"/>
    <property type="evidence" value="ECO:0007669"/>
    <property type="project" value="UniProtKB-EC"/>
</dbReference>
<evidence type="ECO:0000256" key="7">
    <source>
        <dbReference type="ARBA" id="ARBA00022777"/>
    </source>
</evidence>
<dbReference type="CDD" id="cd00483">
    <property type="entry name" value="HPPK"/>
    <property type="match status" value="1"/>
</dbReference>
<dbReference type="RefSeq" id="WP_110524245.1">
    <property type="nucleotide sequence ID" value="NZ_QKOE01000006.1"/>
</dbReference>